<reference evidence="1" key="1">
    <citation type="submission" date="2022-11" db="EMBL/GenBank/DDBJ databases">
        <title>Genome Sequence of Nemania bipapillata.</title>
        <authorList>
            <person name="Buettner E."/>
        </authorList>
    </citation>
    <scope>NUCLEOTIDE SEQUENCE</scope>
    <source>
        <strain evidence="1">CP14</strain>
    </source>
</reference>
<proteinExistence type="predicted"/>
<dbReference type="Proteomes" id="UP001153334">
    <property type="component" value="Unassembled WGS sequence"/>
</dbReference>
<sequence>MWRCGRGLAWSWLLLWVWPEFVSWKASSRAFSLMLPRLNMAQRGAHVCVMPFCFVEAQKARAKSASVGVVDVVEGPKSP</sequence>
<evidence type="ECO:0000313" key="2">
    <source>
        <dbReference type="Proteomes" id="UP001153334"/>
    </source>
</evidence>
<accession>A0ACC2IQH8</accession>
<evidence type="ECO:0000313" key="1">
    <source>
        <dbReference type="EMBL" id="KAJ8117415.1"/>
    </source>
</evidence>
<name>A0ACC2IQH8_9PEZI</name>
<comment type="caution">
    <text evidence="1">The sequence shown here is derived from an EMBL/GenBank/DDBJ whole genome shotgun (WGS) entry which is preliminary data.</text>
</comment>
<organism evidence="1 2">
    <name type="scientific">Nemania bipapillata</name>
    <dbReference type="NCBI Taxonomy" id="110536"/>
    <lineage>
        <taxon>Eukaryota</taxon>
        <taxon>Fungi</taxon>
        <taxon>Dikarya</taxon>
        <taxon>Ascomycota</taxon>
        <taxon>Pezizomycotina</taxon>
        <taxon>Sordariomycetes</taxon>
        <taxon>Xylariomycetidae</taxon>
        <taxon>Xylariales</taxon>
        <taxon>Xylariaceae</taxon>
        <taxon>Nemania</taxon>
    </lineage>
</organism>
<gene>
    <name evidence="1" type="ORF">ONZ43_g4214</name>
</gene>
<dbReference type="EMBL" id="JAPESX010001099">
    <property type="protein sequence ID" value="KAJ8117415.1"/>
    <property type="molecule type" value="Genomic_DNA"/>
</dbReference>
<keyword evidence="2" id="KW-1185">Reference proteome</keyword>
<protein>
    <submittedName>
        <fullName evidence="1">Uncharacterized protein</fullName>
    </submittedName>
</protein>